<protein>
    <submittedName>
        <fullName evidence="2">Restriction endonuclease</fullName>
    </submittedName>
</protein>
<accession>D4J8V3</accession>
<keyword evidence="2" id="KW-0540">Nuclease</keyword>
<dbReference type="EMBL" id="FP929038">
    <property type="protein sequence ID" value="CBK80774.1"/>
    <property type="molecule type" value="Genomic_DNA"/>
</dbReference>
<evidence type="ECO:0000313" key="2">
    <source>
        <dbReference type="EMBL" id="CBK80774.1"/>
    </source>
</evidence>
<dbReference type="PANTHER" id="PTHR33877:SF1">
    <property type="entry name" value="TYPE IV METHYL-DIRECTED RESTRICTION ENZYME ECOKMCRA"/>
    <property type="match status" value="1"/>
</dbReference>
<proteinExistence type="predicted"/>
<dbReference type="GO" id="GO:0004519">
    <property type="term" value="F:endonuclease activity"/>
    <property type="evidence" value="ECO:0007669"/>
    <property type="project" value="UniProtKB-KW"/>
</dbReference>
<evidence type="ECO:0000313" key="3">
    <source>
        <dbReference type="Proteomes" id="UP000008798"/>
    </source>
</evidence>
<reference evidence="2 3" key="1">
    <citation type="submission" date="2010-03" db="EMBL/GenBank/DDBJ databases">
        <title>The genome sequence of Coprococcus catus GD/7.</title>
        <authorList>
            <consortium name="metaHIT consortium -- http://www.metahit.eu/"/>
            <person name="Pajon A."/>
            <person name="Turner K."/>
            <person name="Parkhill J."/>
            <person name="Duncan S."/>
            <person name="Flint H."/>
        </authorList>
    </citation>
    <scope>NUCLEOTIDE SEQUENCE [LARGE SCALE GENOMIC DNA]</scope>
    <source>
        <strain evidence="2 3">GD/7</strain>
    </source>
</reference>
<feature type="domain" description="HNH nuclease" evidence="1">
    <location>
        <begin position="95"/>
        <end position="148"/>
    </location>
</feature>
<dbReference type="Proteomes" id="UP000008798">
    <property type="component" value="Chromosome"/>
</dbReference>
<dbReference type="InterPro" id="IPR052892">
    <property type="entry name" value="NA-targeting_endonuclease"/>
</dbReference>
<dbReference type="RefSeq" id="WP_015514342.1">
    <property type="nucleotide sequence ID" value="NC_021009.1"/>
</dbReference>
<reference evidence="2 3" key="2">
    <citation type="submission" date="2010-03" db="EMBL/GenBank/DDBJ databases">
        <authorList>
            <person name="Pajon A."/>
        </authorList>
    </citation>
    <scope>NUCLEOTIDE SEQUENCE [LARGE SCALE GENOMIC DNA]</scope>
    <source>
        <strain evidence="2 3">GD/7</strain>
    </source>
</reference>
<keyword evidence="2" id="KW-0378">Hydrolase</keyword>
<dbReference type="KEGG" id="cct:CC1_20550"/>
<dbReference type="InterPro" id="IPR003615">
    <property type="entry name" value="HNH_nuc"/>
</dbReference>
<dbReference type="SMART" id="SM00507">
    <property type="entry name" value="HNHc"/>
    <property type="match status" value="1"/>
</dbReference>
<organism evidence="2 3">
    <name type="scientific">Coprococcus catus GD/7</name>
    <dbReference type="NCBI Taxonomy" id="717962"/>
    <lineage>
        <taxon>Bacteria</taxon>
        <taxon>Bacillati</taxon>
        <taxon>Bacillota</taxon>
        <taxon>Clostridia</taxon>
        <taxon>Lachnospirales</taxon>
        <taxon>Lachnospiraceae</taxon>
        <taxon>Coprococcus</taxon>
    </lineage>
</organism>
<sequence length="191" mass="21633">MGYVLTKEDPGGRIYALITPTRLIDYTLDIDTASVFQDKNEAEDLRKRATKKLRGFQTVDLKKVQMKAAEEAVPAAEADKAEDMQNCQRRNFSVSERSAVYTKTEGRCAICGKFVPYTEFTVDHIVPLAKGGSNDISNLQCACGVCNRIKQDILPEELMEKLVEIVLFQVPKKQNKKYRKILKKACRKHKS</sequence>
<name>D4J8V3_9FIRM</name>
<dbReference type="Pfam" id="PF14279">
    <property type="entry name" value="HNH_5"/>
    <property type="match status" value="1"/>
</dbReference>
<dbReference type="HOGENOM" id="CLU_1480230_0_0_9"/>
<dbReference type="PATRIC" id="fig|717962.3.peg.1956"/>
<dbReference type="AlphaFoldDB" id="D4J8V3"/>
<keyword evidence="2" id="KW-0255">Endonuclease</keyword>
<dbReference type="PANTHER" id="PTHR33877">
    <property type="entry name" value="SLL1193 PROTEIN"/>
    <property type="match status" value="1"/>
</dbReference>
<dbReference type="Gene3D" id="1.10.30.50">
    <property type="match status" value="1"/>
</dbReference>
<dbReference type="InterPro" id="IPR029471">
    <property type="entry name" value="HNH_5"/>
</dbReference>
<dbReference type="STRING" id="717962.CC1_20550"/>
<dbReference type="CDD" id="cd00085">
    <property type="entry name" value="HNHc"/>
    <property type="match status" value="1"/>
</dbReference>
<gene>
    <name evidence="2" type="ORF">CC1_20550</name>
</gene>
<evidence type="ECO:0000259" key="1">
    <source>
        <dbReference type="SMART" id="SM00507"/>
    </source>
</evidence>